<evidence type="ECO:0000256" key="1">
    <source>
        <dbReference type="SAM" id="Phobius"/>
    </source>
</evidence>
<feature type="transmembrane region" description="Helical" evidence="1">
    <location>
        <begin position="81"/>
        <end position="98"/>
    </location>
</feature>
<sequence length="476" mass="51378">MSDPANQCPGKREKRLPRIPAQIDQTFAAIVFAALCGFALVGLALFGTAWHAAHFRWPILVVGLATILGALGAQVVVRYKWLAASGAAACVILLAQIFRPEVPFVYGHLHGTENVPQVTVRGQTFFLAGKVSQDLHWQFFARSEWLTGDTFSIRFVEPSQAPSSSSVVSPPSTATPRPIIIGCIPMTVLRERVLDPAGADLTLRRVEEAENDGEWRLYQAGRISNQPIGHFGNPECPVTRTSLGAKTSPVRFAWPRLFSLAFAQTDRGDAADLFRNLATTNLDIQTRALSDISHLRDPARISAIVSAWQPGAADLNVEGALLVAWVGSIRQDRSTAVSIGSSLSPEQLSRIVDLMGSSDLTVRRNATELLSWLLQSGSWPAGLRGERYASVVGAVLAPFVDPSAYDTTHEQTNKGNVRFNALVALQDARCDLPVPTRGEVDAALSAFAGTTYATSGTLPRVLASIARFRGMACPTR</sequence>
<dbReference type="RefSeq" id="WP_202836086.1">
    <property type="nucleotide sequence ID" value="NZ_JAETWB010000121.1"/>
</dbReference>
<keyword evidence="1" id="KW-0472">Membrane</keyword>
<reference evidence="2 3" key="1">
    <citation type="submission" date="2021-01" db="EMBL/GenBank/DDBJ databases">
        <title>Belnapia mucosa sp. nov. and Belnapia arida sp. nov., isolated from the Tabernas Desert (Almeria, Spain).</title>
        <authorList>
            <person name="Molina-Menor E."/>
            <person name="Vidal-Verdu A."/>
            <person name="Calonge A."/>
            <person name="Satari L."/>
            <person name="Pereto J."/>
            <person name="Porcar M."/>
        </authorList>
    </citation>
    <scope>NUCLEOTIDE SEQUENCE [LARGE SCALE GENOMIC DNA]</scope>
    <source>
        <strain evidence="2 3">T18</strain>
    </source>
</reference>
<feature type="transmembrane region" description="Helical" evidence="1">
    <location>
        <begin position="57"/>
        <end position="75"/>
    </location>
</feature>
<dbReference type="Proteomes" id="UP000660885">
    <property type="component" value="Unassembled WGS sequence"/>
</dbReference>
<protein>
    <submittedName>
        <fullName evidence="2">Uncharacterized protein</fullName>
    </submittedName>
</protein>
<gene>
    <name evidence="2" type="ORF">JMJ56_32910</name>
</gene>
<comment type="caution">
    <text evidence="2">The sequence shown here is derived from an EMBL/GenBank/DDBJ whole genome shotgun (WGS) entry which is preliminary data.</text>
</comment>
<accession>A0ABS1UDI2</accession>
<dbReference type="EMBL" id="JAETWB010000121">
    <property type="protein sequence ID" value="MBL6082757.1"/>
    <property type="molecule type" value="Genomic_DNA"/>
</dbReference>
<proteinExistence type="predicted"/>
<name>A0ABS1UDI2_9PROT</name>
<keyword evidence="1" id="KW-0812">Transmembrane</keyword>
<evidence type="ECO:0000313" key="3">
    <source>
        <dbReference type="Proteomes" id="UP000660885"/>
    </source>
</evidence>
<keyword evidence="3" id="KW-1185">Reference proteome</keyword>
<organism evidence="2 3">
    <name type="scientific">Belnapia arida</name>
    <dbReference type="NCBI Taxonomy" id="2804533"/>
    <lineage>
        <taxon>Bacteria</taxon>
        <taxon>Pseudomonadati</taxon>
        <taxon>Pseudomonadota</taxon>
        <taxon>Alphaproteobacteria</taxon>
        <taxon>Acetobacterales</taxon>
        <taxon>Roseomonadaceae</taxon>
        <taxon>Belnapia</taxon>
    </lineage>
</organism>
<feature type="transmembrane region" description="Helical" evidence="1">
    <location>
        <begin position="27"/>
        <end position="50"/>
    </location>
</feature>
<evidence type="ECO:0000313" key="2">
    <source>
        <dbReference type="EMBL" id="MBL6082757.1"/>
    </source>
</evidence>
<keyword evidence="1" id="KW-1133">Transmembrane helix</keyword>